<organism evidence="12">
    <name type="scientific">bioreactor metagenome</name>
    <dbReference type="NCBI Taxonomy" id="1076179"/>
    <lineage>
        <taxon>unclassified sequences</taxon>
        <taxon>metagenomes</taxon>
        <taxon>ecological metagenomes</taxon>
    </lineage>
</organism>
<keyword evidence="3" id="KW-0050">Antiport</keyword>
<dbReference type="GO" id="GO:0015297">
    <property type="term" value="F:antiporter activity"/>
    <property type="evidence" value="ECO:0007669"/>
    <property type="project" value="UniProtKB-KW"/>
</dbReference>
<feature type="domain" description="Cation/H+ exchanger transmembrane" evidence="11">
    <location>
        <begin position="1"/>
        <end position="107"/>
    </location>
</feature>
<evidence type="ECO:0000256" key="8">
    <source>
        <dbReference type="ARBA" id="ARBA00023136"/>
    </source>
</evidence>
<dbReference type="PANTHER" id="PTHR43562">
    <property type="entry name" value="NAPA-TYPE SODIUM/HYDROGEN ANTIPORTER"/>
    <property type="match status" value="1"/>
</dbReference>
<evidence type="ECO:0000256" key="2">
    <source>
        <dbReference type="ARBA" id="ARBA00022448"/>
    </source>
</evidence>
<dbReference type="GO" id="GO:0016020">
    <property type="term" value="C:membrane"/>
    <property type="evidence" value="ECO:0007669"/>
    <property type="project" value="UniProtKB-SubCell"/>
</dbReference>
<dbReference type="GO" id="GO:0006814">
    <property type="term" value="P:sodium ion transport"/>
    <property type="evidence" value="ECO:0007669"/>
    <property type="project" value="UniProtKB-KW"/>
</dbReference>
<evidence type="ECO:0000256" key="7">
    <source>
        <dbReference type="ARBA" id="ARBA00023065"/>
    </source>
</evidence>
<keyword evidence="5 10" id="KW-1133">Transmembrane helix</keyword>
<protein>
    <submittedName>
        <fullName evidence="12">Na(+)/H(+)-K(+) antiporter GerN</fullName>
    </submittedName>
</protein>
<proteinExistence type="predicted"/>
<evidence type="ECO:0000313" key="12">
    <source>
        <dbReference type="EMBL" id="MPN29712.1"/>
    </source>
</evidence>
<evidence type="ECO:0000256" key="6">
    <source>
        <dbReference type="ARBA" id="ARBA00023053"/>
    </source>
</evidence>
<evidence type="ECO:0000256" key="1">
    <source>
        <dbReference type="ARBA" id="ARBA00004141"/>
    </source>
</evidence>
<gene>
    <name evidence="12" type="primary">gerN_14</name>
    <name evidence="12" type="ORF">SDC9_177165</name>
</gene>
<evidence type="ECO:0000259" key="11">
    <source>
        <dbReference type="Pfam" id="PF00999"/>
    </source>
</evidence>
<accession>A0A645GUQ3</accession>
<dbReference type="AlphaFoldDB" id="A0A645GUQ3"/>
<dbReference type="EMBL" id="VSSQ01080529">
    <property type="protein sequence ID" value="MPN29712.1"/>
    <property type="molecule type" value="Genomic_DNA"/>
</dbReference>
<evidence type="ECO:0000256" key="4">
    <source>
        <dbReference type="ARBA" id="ARBA00022692"/>
    </source>
</evidence>
<dbReference type="PANTHER" id="PTHR43562:SF3">
    <property type="entry name" value="SODIUM ION_PROTON EXCHANGER (EUROFUNG)"/>
    <property type="match status" value="1"/>
</dbReference>
<dbReference type="InterPro" id="IPR038770">
    <property type="entry name" value="Na+/solute_symporter_sf"/>
</dbReference>
<keyword evidence="8 10" id="KW-0472">Membrane</keyword>
<feature type="transmembrane region" description="Helical" evidence="10">
    <location>
        <begin position="20"/>
        <end position="40"/>
    </location>
</feature>
<keyword evidence="9" id="KW-0739">Sodium transport</keyword>
<dbReference type="GO" id="GO:1902600">
    <property type="term" value="P:proton transmembrane transport"/>
    <property type="evidence" value="ECO:0007669"/>
    <property type="project" value="InterPro"/>
</dbReference>
<name>A0A645GUQ3_9ZZZZ</name>
<keyword evidence="2" id="KW-0813">Transport</keyword>
<keyword evidence="7" id="KW-0406">Ion transport</keyword>
<comment type="subcellular location">
    <subcellularLocation>
        <location evidence="1">Membrane</location>
        <topology evidence="1">Multi-pass membrane protein</topology>
    </subcellularLocation>
</comment>
<sequence length="123" mass="13123">MFFASVGIKTDLRALNSRFIIFALVLLAIAVITKIIGCGIGAKICGISNLDSFRIGVGMVSRGEVALIVAQKGMQAGLIDTVLSPAIVLVVIMTTLLTPIMLSFVMKEKVSEKLHFKKATINS</sequence>
<dbReference type="Pfam" id="PF00999">
    <property type="entry name" value="Na_H_Exchanger"/>
    <property type="match status" value="1"/>
</dbReference>
<dbReference type="InterPro" id="IPR006153">
    <property type="entry name" value="Cation/H_exchanger_TM"/>
</dbReference>
<evidence type="ECO:0000256" key="10">
    <source>
        <dbReference type="SAM" id="Phobius"/>
    </source>
</evidence>
<evidence type="ECO:0000256" key="5">
    <source>
        <dbReference type="ARBA" id="ARBA00022989"/>
    </source>
</evidence>
<evidence type="ECO:0000256" key="9">
    <source>
        <dbReference type="ARBA" id="ARBA00023201"/>
    </source>
</evidence>
<evidence type="ECO:0000256" key="3">
    <source>
        <dbReference type="ARBA" id="ARBA00022449"/>
    </source>
</evidence>
<comment type="caution">
    <text evidence="12">The sequence shown here is derived from an EMBL/GenBank/DDBJ whole genome shotgun (WGS) entry which is preliminary data.</text>
</comment>
<keyword evidence="6" id="KW-0915">Sodium</keyword>
<keyword evidence="4 10" id="KW-0812">Transmembrane</keyword>
<reference evidence="12" key="1">
    <citation type="submission" date="2019-08" db="EMBL/GenBank/DDBJ databases">
        <authorList>
            <person name="Kucharzyk K."/>
            <person name="Murdoch R.W."/>
            <person name="Higgins S."/>
            <person name="Loffler F."/>
        </authorList>
    </citation>
    <scope>NUCLEOTIDE SEQUENCE</scope>
</reference>
<feature type="transmembrane region" description="Helical" evidence="10">
    <location>
        <begin position="82"/>
        <end position="105"/>
    </location>
</feature>
<dbReference type="Gene3D" id="1.20.1530.20">
    <property type="match status" value="1"/>
</dbReference>